<dbReference type="GO" id="GO:0005737">
    <property type="term" value="C:cytoplasm"/>
    <property type="evidence" value="ECO:0007669"/>
    <property type="project" value="UniProtKB-SubCell"/>
</dbReference>
<comment type="similarity">
    <text evidence="3">Belongs to the CTAG/PCC1 family.</text>
</comment>
<name>A0A9P9Z0Z9_9MUSC</name>
<dbReference type="Gene3D" id="6.20.370.70">
    <property type="match status" value="1"/>
</dbReference>
<accession>A0A9P9Z0Z9</accession>
<sequence length="258" mass="28903">MVQRLTLRRRLSYNTRSNKRRIVRTPGGRLVYQYVKKNPTVPRCGQCKEKLHGITPSRPSERPRMSKRLKTVSRTYGGVLCHCCLRERIVRAFLIEEQKIVKALKTQREALVKPVKKVVEKKKPVKPVAKKTAGKTAGKPGAKVAGKKPASKGAIKPRNTIRVPFETPRLAEIAYRVLSVDQEPRRNFVQKTLSLEGDVLVVNFQADQVKSLRTAITSFFEGLLLCQDTIKQFGDPQEDKVIAEGQDNAGTQSGSDSA</sequence>
<comment type="caution">
    <text evidence="15">The sequence shown here is derived from an EMBL/GenBank/DDBJ whole genome shotgun (WGS) entry which is preliminary data.</text>
</comment>
<evidence type="ECO:0000313" key="15">
    <source>
        <dbReference type="EMBL" id="KAI8046795.1"/>
    </source>
</evidence>
<evidence type="ECO:0000256" key="8">
    <source>
        <dbReference type="ARBA" id="ARBA00023242"/>
    </source>
</evidence>
<keyword evidence="8" id="KW-0539">Nucleus</keyword>
<evidence type="ECO:0000256" key="4">
    <source>
        <dbReference type="ARBA" id="ARBA00009875"/>
    </source>
</evidence>
<dbReference type="GO" id="GO:0006412">
    <property type="term" value="P:translation"/>
    <property type="evidence" value="ECO:0007669"/>
    <property type="project" value="InterPro"/>
</dbReference>
<dbReference type="GO" id="GO:1990904">
    <property type="term" value="C:ribonucleoprotein complex"/>
    <property type="evidence" value="ECO:0007669"/>
    <property type="project" value="UniProtKB-KW"/>
</dbReference>
<keyword evidence="5" id="KW-0963">Cytoplasm</keyword>
<comment type="similarity">
    <text evidence="4">Belongs to the eukaryotic ribosomal protein eL34 family.</text>
</comment>
<evidence type="ECO:0000256" key="10">
    <source>
        <dbReference type="ARBA" id="ARBA00035227"/>
    </source>
</evidence>
<dbReference type="Pfam" id="PF09341">
    <property type="entry name" value="Pcc1"/>
    <property type="match status" value="1"/>
</dbReference>
<evidence type="ECO:0000256" key="6">
    <source>
        <dbReference type="ARBA" id="ARBA00022694"/>
    </source>
</evidence>
<dbReference type="Pfam" id="PF01199">
    <property type="entry name" value="Ribosomal_L34e"/>
    <property type="match status" value="1"/>
</dbReference>
<comment type="function">
    <text evidence="12">Component of the EKC/KEOPS complex that is required for the formation of a threonylcarbamoyl group on adenosine at position 37 (t(6)A37) in tRNAs that read codons beginning with adenine. The complex is probably involved in the transfer of the threonylcarbamoyl moiety of threonylcarbamoyl-AMP (TC-AMP) to the N6 group of A37. LAGE3 functions as a dimerization module for the complex.</text>
</comment>
<dbReference type="GO" id="GO:0008033">
    <property type="term" value="P:tRNA processing"/>
    <property type="evidence" value="ECO:0007669"/>
    <property type="project" value="UniProtKB-KW"/>
</dbReference>
<dbReference type="FunFam" id="3.30.310.50:FF:000005">
    <property type="entry name" value="L antigen family member 3"/>
    <property type="match status" value="1"/>
</dbReference>
<dbReference type="InterPro" id="IPR047868">
    <property type="entry name" value="Ribosomal_L34e_arc-type"/>
</dbReference>
<feature type="region of interest" description="Disordered" evidence="14">
    <location>
        <begin position="237"/>
        <end position="258"/>
    </location>
</feature>
<evidence type="ECO:0000313" key="16">
    <source>
        <dbReference type="Proteomes" id="UP001059596"/>
    </source>
</evidence>
<evidence type="ECO:0000256" key="12">
    <source>
        <dbReference type="ARBA" id="ARBA00053047"/>
    </source>
</evidence>
<evidence type="ECO:0000256" key="2">
    <source>
        <dbReference type="ARBA" id="ARBA00004496"/>
    </source>
</evidence>
<evidence type="ECO:0000256" key="11">
    <source>
        <dbReference type="ARBA" id="ARBA00035333"/>
    </source>
</evidence>
<dbReference type="HAMAP" id="MF_00349">
    <property type="entry name" value="Ribosomal_eL34"/>
    <property type="match status" value="1"/>
</dbReference>
<dbReference type="GO" id="GO:0005634">
    <property type="term" value="C:nucleus"/>
    <property type="evidence" value="ECO:0007669"/>
    <property type="project" value="UniProtKB-SubCell"/>
</dbReference>
<keyword evidence="7" id="KW-0689">Ribosomal protein</keyword>
<dbReference type="Proteomes" id="UP001059596">
    <property type="component" value="Chromosome 3R"/>
</dbReference>
<evidence type="ECO:0000256" key="13">
    <source>
        <dbReference type="ARBA" id="ARBA00076355"/>
    </source>
</evidence>
<comment type="subcellular location">
    <subcellularLocation>
        <location evidence="2">Cytoplasm</location>
    </subcellularLocation>
    <subcellularLocation>
        <location evidence="1">Nucleus</location>
    </subcellularLocation>
</comment>
<dbReference type="InterPro" id="IPR015419">
    <property type="entry name" value="CTAG/Pcc1"/>
</dbReference>
<dbReference type="InterPro" id="IPR038562">
    <property type="entry name" value="Ribosomal_eL34_C_sf"/>
</dbReference>
<evidence type="ECO:0000256" key="7">
    <source>
        <dbReference type="ARBA" id="ARBA00022980"/>
    </source>
</evidence>
<dbReference type="InterPro" id="IPR008195">
    <property type="entry name" value="Ribosomal_eL34"/>
</dbReference>
<keyword evidence="16" id="KW-1185">Reference proteome</keyword>
<dbReference type="EMBL" id="JAMKOV010000001">
    <property type="protein sequence ID" value="KAI8046795.1"/>
    <property type="molecule type" value="Genomic_DNA"/>
</dbReference>
<dbReference type="InterPro" id="IPR018065">
    <property type="entry name" value="Ribosomal_eL34_CS"/>
</dbReference>
<feature type="compositionally biased region" description="Low complexity" evidence="14">
    <location>
        <begin position="134"/>
        <end position="144"/>
    </location>
</feature>
<dbReference type="PANTHER" id="PTHR10759">
    <property type="entry name" value="60S RIBOSOMAL PROTEIN L34"/>
    <property type="match status" value="1"/>
</dbReference>
<evidence type="ECO:0000256" key="9">
    <source>
        <dbReference type="ARBA" id="ARBA00023274"/>
    </source>
</evidence>
<dbReference type="PROSITE" id="PS01145">
    <property type="entry name" value="RIBOSOMAL_L34E"/>
    <property type="match status" value="1"/>
</dbReference>
<dbReference type="Gene3D" id="3.30.310.50">
    <property type="entry name" value="Alpha-D-phosphohexomutase, C-terminal domain"/>
    <property type="match status" value="1"/>
</dbReference>
<evidence type="ECO:0000256" key="14">
    <source>
        <dbReference type="SAM" id="MobiDB-lite"/>
    </source>
</evidence>
<protein>
    <recommendedName>
        <fullName evidence="10">Large ribosomal subunit protein eL34</fullName>
    </recommendedName>
    <alternativeName>
        <fullName evidence="11">60S ribosomal protein L34</fullName>
    </alternativeName>
    <alternativeName>
        <fullName evidence="13">L antigen family member 3</fullName>
    </alternativeName>
</protein>
<proteinExistence type="inferred from homology"/>
<dbReference type="Gene3D" id="6.20.340.10">
    <property type="match status" value="1"/>
</dbReference>
<dbReference type="AlphaFoldDB" id="A0A9P9Z0Z9"/>
<keyword evidence="9" id="KW-0687">Ribonucleoprotein</keyword>
<dbReference type="GO" id="GO:0005840">
    <property type="term" value="C:ribosome"/>
    <property type="evidence" value="ECO:0007669"/>
    <property type="project" value="UniProtKB-KW"/>
</dbReference>
<feature type="region of interest" description="Disordered" evidence="14">
    <location>
        <begin position="126"/>
        <end position="153"/>
    </location>
</feature>
<feature type="compositionally biased region" description="Polar residues" evidence="14">
    <location>
        <begin position="248"/>
        <end position="258"/>
    </location>
</feature>
<dbReference type="GO" id="GO:0003735">
    <property type="term" value="F:structural constituent of ribosome"/>
    <property type="evidence" value="ECO:0007669"/>
    <property type="project" value="InterPro"/>
</dbReference>
<evidence type="ECO:0000256" key="5">
    <source>
        <dbReference type="ARBA" id="ARBA00022490"/>
    </source>
</evidence>
<keyword evidence="6" id="KW-0819">tRNA processing</keyword>
<evidence type="ECO:0000256" key="3">
    <source>
        <dbReference type="ARBA" id="ARBA00007073"/>
    </source>
</evidence>
<dbReference type="PRINTS" id="PR01250">
    <property type="entry name" value="RIBOSOMALL34"/>
</dbReference>
<evidence type="ECO:0000256" key="1">
    <source>
        <dbReference type="ARBA" id="ARBA00004123"/>
    </source>
</evidence>
<reference evidence="15" key="1">
    <citation type="journal article" date="2023" name="Genome Biol. Evol.">
        <title>Long-read-based Genome Assembly of Drosophila gunungcola Reveals Fewer Chemosensory Genes in Flower-breeding Species.</title>
        <authorList>
            <person name="Negi A."/>
            <person name="Liao B.Y."/>
            <person name="Yeh S.D."/>
        </authorList>
    </citation>
    <scope>NUCLEOTIDE SEQUENCE</scope>
    <source>
        <strain evidence="15">Sukarami</strain>
    </source>
</reference>
<gene>
    <name evidence="15" type="ORF">M5D96_003008</name>
</gene>
<organism evidence="15 16">
    <name type="scientific">Drosophila gunungcola</name>
    <name type="common">fruit fly</name>
    <dbReference type="NCBI Taxonomy" id="103775"/>
    <lineage>
        <taxon>Eukaryota</taxon>
        <taxon>Metazoa</taxon>
        <taxon>Ecdysozoa</taxon>
        <taxon>Arthropoda</taxon>
        <taxon>Hexapoda</taxon>
        <taxon>Insecta</taxon>
        <taxon>Pterygota</taxon>
        <taxon>Neoptera</taxon>
        <taxon>Endopterygota</taxon>
        <taxon>Diptera</taxon>
        <taxon>Brachycera</taxon>
        <taxon>Muscomorpha</taxon>
        <taxon>Ephydroidea</taxon>
        <taxon>Drosophilidae</taxon>
        <taxon>Drosophila</taxon>
        <taxon>Sophophora</taxon>
    </lineage>
</organism>